<dbReference type="EMBL" id="HG002285">
    <property type="protein sequence ID" value="CDF40963.1"/>
    <property type="molecule type" value="Genomic_DNA"/>
</dbReference>
<dbReference type="GeneID" id="17318979"/>
<keyword evidence="2" id="KW-0732">Signal</keyword>
<name>R7QTC9_CHOCR</name>
<keyword evidence="4" id="KW-1185">Reference proteome</keyword>
<dbReference type="Proteomes" id="UP000012073">
    <property type="component" value="Unassembled WGS sequence"/>
</dbReference>
<feature type="signal peptide" evidence="2">
    <location>
        <begin position="1"/>
        <end position="34"/>
    </location>
</feature>
<sequence length="127" mass="12880">MPPALSHSIFTALEAFCSLTFILASLSAVPACSCHTSTAPSARPTPMNPDDAQSAHTTALSTFPSSSSSIRKNTSHSHPTLPLATISPHATQNAPPGAKDRPLASGTSLPTSTAASSPHRPPLSGVS</sequence>
<feature type="compositionally biased region" description="Low complexity" evidence="1">
    <location>
        <begin position="103"/>
        <end position="118"/>
    </location>
</feature>
<proteinExistence type="predicted"/>
<organism evidence="3 4">
    <name type="scientific">Chondrus crispus</name>
    <name type="common">Carrageen Irish moss</name>
    <name type="synonym">Polymorpha crispa</name>
    <dbReference type="NCBI Taxonomy" id="2769"/>
    <lineage>
        <taxon>Eukaryota</taxon>
        <taxon>Rhodophyta</taxon>
        <taxon>Florideophyceae</taxon>
        <taxon>Rhodymeniophycidae</taxon>
        <taxon>Gigartinales</taxon>
        <taxon>Gigartinaceae</taxon>
        <taxon>Chondrus</taxon>
    </lineage>
</organism>
<gene>
    <name evidence="3" type="ORF">CHC_T00007553001</name>
</gene>
<dbReference type="Gramene" id="CDF40963">
    <property type="protein sequence ID" value="CDF40963"/>
    <property type="gene ID" value="CHC_T00007553001"/>
</dbReference>
<feature type="chain" id="PRO_5004443028" evidence="2">
    <location>
        <begin position="35"/>
        <end position="127"/>
    </location>
</feature>
<evidence type="ECO:0000313" key="3">
    <source>
        <dbReference type="EMBL" id="CDF40963.1"/>
    </source>
</evidence>
<dbReference type="AlphaFoldDB" id="R7QTC9"/>
<dbReference type="KEGG" id="ccp:CHC_T00007553001"/>
<feature type="compositionally biased region" description="Polar residues" evidence="1">
    <location>
        <begin position="54"/>
        <end position="78"/>
    </location>
</feature>
<reference evidence="4" key="1">
    <citation type="journal article" date="2013" name="Proc. Natl. Acad. Sci. U.S.A.">
        <title>Genome structure and metabolic features in the red seaweed Chondrus crispus shed light on evolution of the Archaeplastida.</title>
        <authorList>
            <person name="Collen J."/>
            <person name="Porcel B."/>
            <person name="Carre W."/>
            <person name="Ball S.G."/>
            <person name="Chaparro C."/>
            <person name="Tonon T."/>
            <person name="Barbeyron T."/>
            <person name="Michel G."/>
            <person name="Noel B."/>
            <person name="Valentin K."/>
            <person name="Elias M."/>
            <person name="Artiguenave F."/>
            <person name="Arun A."/>
            <person name="Aury J.M."/>
            <person name="Barbosa-Neto J.F."/>
            <person name="Bothwell J.H."/>
            <person name="Bouget F.Y."/>
            <person name="Brillet L."/>
            <person name="Cabello-Hurtado F."/>
            <person name="Capella-Gutierrez S."/>
            <person name="Charrier B."/>
            <person name="Cladiere L."/>
            <person name="Cock J.M."/>
            <person name="Coelho S.M."/>
            <person name="Colleoni C."/>
            <person name="Czjzek M."/>
            <person name="Da Silva C."/>
            <person name="Delage L."/>
            <person name="Denoeud F."/>
            <person name="Deschamps P."/>
            <person name="Dittami S.M."/>
            <person name="Gabaldon T."/>
            <person name="Gachon C.M."/>
            <person name="Groisillier A."/>
            <person name="Herve C."/>
            <person name="Jabbari K."/>
            <person name="Katinka M."/>
            <person name="Kloareg B."/>
            <person name="Kowalczyk N."/>
            <person name="Labadie K."/>
            <person name="Leblanc C."/>
            <person name="Lopez P.J."/>
            <person name="McLachlan D.H."/>
            <person name="Meslet-Cladiere L."/>
            <person name="Moustafa A."/>
            <person name="Nehr Z."/>
            <person name="Nyvall Collen P."/>
            <person name="Panaud O."/>
            <person name="Partensky F."/>
            <person name="Poulain J."/>
            <person name="Rensing S.A."/>
            <person name="Rousvoal S."/>
            <person name="Samson G."/>
            <person name="Symeonidi A."/>
            <person name="Weissenbach J."/>
            <person name="Zambounis A."/>
            <person name="Wincker P."/>
            <person name="Boyen C."/>
        </authorList>
    </citation>
    <scope>NUCLEOTIDE SEQUENCE [LARGE SCALE GENOMIC DNA]</scope>
    <source>
        <strain evidence="4">cv. Stackhouse</strain>
    </source>
</reference>
<feature type="region of interest" description="Disordered" evidence="1">
    <location>
        <begin position="34"/>
        <end position="127"/>
    </location>
</feature>
<evidence type="ECO:0000313" key="4">
    <source>
        <dbReference type="Proteomes" id="UP000012073"/>
    </source>
</evidence>
<dbReference type="RefSeq" id="XP_005711257.1">
    <property type="nucleotide sequence ID" value="XM_005711200.1"/>
</dbReference>
<accession>R7QTC9</accession>
<protein>
    <submittedName>
        <fullName evidence="3">Uncharacterized protein</fullName>
    </submittedName>
</protein>
<evidence type="ECO:0000256" key="1">
    <source>
        <dbReference type="SAM" id="MobiDB-lite"/>
    </source>
</evidence>
<evidence type="ECO:0000256" key="2">
    <source>
        <dbReference type="SAM" id="SignalP"/>
    </source>
</evidence>